<dbReference type="PROSITE" id="PS50191">
    <property type="entry name" value="CRAL_TRIO"/>
    <property type="match status" value="1"/>
</dbReference>
<proteinExistence type="predicted"/>
<accession>N6TQG1</accession>
<sequence>MNFNNLLHTNKEEVRSAVLEKLGKSADDIENDKQLLKNWFQYQTHLPEVPCDSVLELFLIVNKFNLEKCKKKLCNYYTIRNEIPDMYVNKNPKFDHMKDIANTVYVIPLPKLTPSLSRVTLIKLKDFDPVKFKPLNFFAHTYNIVEIRIREDVLLTDSIIYDMEGCQAKHLMKMRLGLLRNSATILEKVFSTRLEGIHYINLPSSMQVIVNLMKTLLKEKMRKRLHVHKDLESLQKHFSKEILPQEYGGECRSIIELHELWLRKLDHHQELFDHLDTLLPPSSNNASQEIEVNIPENCVSNFQQLCID</sequence>
<dbReference type="Pfam" id="PF00650">
    <property type="entry name" value="CRAL_TRIO"/>
    <property type="match status" value="1"/>
</dbReference>
<feature type="non-terminal residue" evidence="1">
    <location>
        <position position="1"/>
    </location>
</feature>
<dbReference type="PANTHER" id="PTHR10174:SF222">
    <property type="entry name" value="GH10083P-RELATED"/>
    <property type="match status" value="1"/>
</dbReference>
<dbReference type="InterPro" id="IPR036865">
    <property type="entry name" value="CRAL-TRIO_dom_sf"/>
</dbReference>
<dbReference type="OMA" id="YIHILAR"/>
<name>N6TQG1_DENPD</name>
<dbReference type="GO" id="GO:0016020">
    <property type="term" value="C:membrane"/>
    <property type="evidence" value="ECO:0007669"/>
    <property type="project" value="TreeGrafter"/>
</dbReference>
<dbReference type="InterPro" id="IPR036273">
    <property type="entry name" value="CRAL/TRIO_N_dom_sf"/>
</dbReference>
<dbReference type="InterPro" id="IPR001251">
    <property type="entry name" value="CRAL-TRIO_dom"/>
</dbReference>
<gene>
    <name evidence="1" type="ORF">YQE_11892</name>
</gene>
<dbReference type="Gene3D" id="3.40.525.10">
    <property type="entry name" value="CRAL-TRIO lipid binding domain"/>
    <property type="match status" value="1"/>
</dbReference>
<protein>
    <submittedName>
        <fullName evidence="1">Uncharacterized protein</fullName>
    </submittedName>
</protein>
<dbReference type="CDD" id="cd00170">
    <property type="entry name" value="SEC14"/>
    <property type="match status" value="1"/>
</dbReference>
<reference evidence="1" key="1">
    <citation type="journal article" date="2013" name="Genome Biol.">
        <title>Draft genome of the mountain pine beetle, Dendroctonus ponderosae Hopkins, a major forest pest.</title>
        <authorList>
            <person name="Keeling C.I."/>
            <person name="Yuen M.M."/>
            <person name="Liao N.Y."/>
            <person name="Docking T.R."/>
            <person name="Chan S.K."/>
            <person name="Taylor G.A."/>
            <person name="Palmquist D.L."/>
            <person name="Jackman S.D."/>
            <person name="Nguyen A."/>
            <person name="Li M."/>
            <person name="Henderson H."/>
            <person name="Janes J.K."/>
            <person name="Zhao Y."/>
            <person name="Pandoh P."/>
            <person name="Moore R."/>
            <person name="Sperling F.A."/>
            <person name="Huber D.P."/>
            <person name="Birol I."/>
            <person name="Jones S.J."/>
            <person name="Bohlmann J."/>
        </authorList>
    </citation>
    <scope>NUCLEOTIDE SEQUENCE</scope>
</reference>
<dbReference type="SUPFAM" id="SSF52087">
    <property type="entry name" value="CRAL/TRIO domain"/>
    <property type="match status" value="1"/>
</dbReference>
<dbReference type="HOGENOM" id="CLU_046597_3_1_1"/>
<dbReference type="GO" id="GO:1902936">
    <property type="term" value="F:phosphatidylinositol bisphosphate binding"/>
    <property type="evidence" value="ECO:0007669"/>
    <property type="project" value="TreeGrafter"/>
</dbReference>
<dbReference type="SMART" id="SM00516">
    <property type="entry name" value="SEC14"/>
    <property type="match status" value="1"/>
</dbReference>
<dbReference type="PANTHER" id="PTHR10174">
    <property type="entry name" value="ALPHA-TOCOPHEROL TRANSFER PROTEIN-RELATED"/>
    <property type="match status" value="1"/>
</dbReference>
<dbReference type="AlphaFoldDB" id="N6TQG1"/>
<dbReference type="EMBL" id="KB741269">
    <property type="protein sequence ID" value="ENN71475.1"/>
    <property type="molecule type" value="Genomic_DNA"/>
</dbReference>
<organism evidence="1">
    <name type="scientific">Dendroctonus ponderosae</name>
    <name type="common">Mountain pine beetle</name>
    <dbReference type="NCBI Taxonomy" id="77166"/>
    <lineage>
        <taxon>Eukaryota</taxon>
        <taxon>Metazoa</taxon>
        <taxon>Ecdysozoa</taxon>
        <taxon>Arthropoda</taxon>
        <taxon>Hexapoda</taxon>
        <taxon>Insecta</taxon>
        <taxon>Pterygota</taxon>
        <taxon>Neoptera</taxon>
        <taxon>Endopterygota</taxon>
        <taxon>Coleoptera</taxon>
        <taxon>Polyphaga</taxon>
        <taxon>Cucujiformia</taxon>
        <taxon>Curculionidae</taxon>
        <taxon>Scolytinae</taxon>
        <taxon>Dendroctonus</taxon>
    </lineage>
</organism>
<dbReference type="PRINTS" id="PR00180">
    <property type="entry name" value="CRETINALDHBP"/>
</dbReference>
<evidence type="ECO:0000313" key="1">
    <source>
        <dbReference type="EMBL" id="ENN71475.1"/>
    </source>
</evidence>
<dbReference type="SUPFAM" id="SSF46938">
    <property type="entry name" value="CRAL/TRIO N-terminal domain"/>
    <property type="match status" value="1"/>
</dbReference>
<dbReference type="OrthoDB" id="6575879at2759"/>